<feature type="transmembrane region" description="Helical" evidence="5">
    <location>
        <begin position="108"/>
        <end position="127"/>
    </location>
</feature>
<dbReference type="PANTHER" id="PTHR37422:SF13">
    <property type="entry name" value="LIPOPOLYSACCHARIDE BIOSYNTHESIS PROTEIN PA4999-RELATED"/>
    <property type="match status" value="1"/>
</dbReference>
<dbReference type="AlphaFoldDB" id="A0A2H0N4J0"/>
<sequence>MFSIPSKKVFKSFLVFLSLVGFAIIVNPWTNIDILLLLITALVASYIFLQEKLLLVFLIIRPTLDHWRDYPLITYQGTVINLNSTLSILLLIWCIFIVLRYRVRLKNHLFLLSAFFLSLLTLLSSLYSVDPFTSLIESLKLYNIFFLFIAGYILIKAEKISLQEIFFTTILSAIVPILTGLYQLITGTGLTTDDIHGRILGTLAHPNVFAFLVLWLLFFYVQFTHITKKYLSSKKIQNIIGGFLFLLLLFTYTRAALLGFLIFLGCIGLIKYRKIFFISTGTLILLYGLFFPINALIRNTTSYDLQNISVISRLTARSEDADSISWRSSVTRESIPIGLKKPFFGYGYGTFPVVWENFRGDEHLWDSGVEAHDDYLRLFVEVGSIGLFLYLMFIVSFIFFVGKNITKEPKEKYLLFGWVITFALLSLSDNMLHHTPVMWPMWTLWGAMVANYYKEKLFDWSPENVLESK</sequence>
<comment type="subcellular location">
    <subcellularLocation>
        <location evidence="1">Membrane</location>
        <topology evidence="1">Multi-pass membrane protein</topology>
    </subcellularLocation>
</comment>
<evidence type="ECO:0000256" key="4">
    <source>
        <dbReference type="ARBA" id="ARBA00023136"/>
    </source>
</evidence>
<feature type="transmembrane region" description="Helical" evidence="5">
    <location>
        <begin position="36"/>
        <end position="60"/>
    </location>
</feature>
<keyword evidence="3 5" id="KW-1133">Transmembrane helix</keyword>
<evidence type="ECO:0000256" key="5">
    <source>
        <dbReference type="SAM" id="Phobius"/>
    </source>
</evidence>
<gene>
    <name evidence="7" type="ORF">COV59_04025</name>
</gene>
<feature type="domain" description="O-antigen ligase-related" evidence="6">
    <location>
        <begin position="243"/>
        <end position="391"/>
    </location>
</feature>
<evidence type="ECO:0000259" key="6">
    <source>
        <dbReference type="Pfam" id="PF04932"/>
    </source>
</evidence>
<dbReference type="InterPro" id="IPR007016">
    <property type="entry name" value="O-antigen_ligase-rel_domated"/>
</dbReference>
<organism evidence="7 8">
    <name type="scientific">Candidatus Magasanikbacteria bacterium CG11_big_fil_rev_8_21_14_0_20_39_34</name>
    <dbReference type="NCBI Taxonomy" id="1974653"/>
    <lineage>
        <taxon>Bacteria</taxon>
        <taxon>Candidatus Magasanikiibacteriota</taxon>
    </lineage>
</organism>
<feature type="transmembrane region" description="Helical" evidence="5">
    <location>
        <begin position="413"/>
        <end position="432"/>
    </location>
</feature>
<dbReference type="GO" id="GO:0016020">
    <property type="term" value="C:membrane"/>
    <property type="evidence" value="ECO:0007669"/>
    <property type="project" value="UniProtKB-SubCell"/>
</dbReference>
<reference evidence="7 8" key="1">
    <citation type="submission" date="2017-09" db="EMBL/GenBank/DDBJ databases">
        <title>Depth-based differentiation of microbial function through sediment-hosted aquifers and enrichment of novel symbionts in the deep terrestrial subsurface.</title>
        <authorList>
            <person name="Probst A.J."/>
            <person name="Ladd B."/>
            <person name="Jarett J.K."/>
            <person name="Geller-Mcgrath D.E."/>
            <person name="Sieber C.M."/>
            <person name="Emerson J.B."/>
            <person name="Anantharaman K."/>
            <person name="Thomas B.C."/>
            <person name="Malmstrom R."/>
            <person name="Stieglmeier M."/>
            <person name="Klingl A."/>
            <person name="Woyke T."/>
            <person name="Ryan C.M."/>
            <person name="Banfield J.F."/>
        </authorList>
    </citation>
    <scope>NUCLEOTIDE SEQUENCE [LARGE SCALE GENOMIC DNA]</scope>
    <source>
        <strain evidence="7">CG11_big_fil_rev_8_21_14_0_20_39_34</strain>
    </source>
</reference>
<evidence type="ECO:0000256" key="1">
    <source>
        <dbReference type="ARBA" id="ARBA00004141"/>
    </source>
</evidence>
<feature type="transmembrane region" description="Helical" evidence="5">
    <location>
        <begin position="12"/>
        <end position="29"/>
    </location>
</feature>
<dbReference type="PANTHER" id="PTHR37422">
    <property type="entry name" value="TEICHURONIC ACID BIOSYNTHESIS PROTEIN TUAE"/>
    <property type="match status" value="1"/>
</dbReference>
<evidence type="ECO:0000313" key="8">
    <source>
        <dbReference type="Proteomes" id="UP000229600"/>
    </source>
</evidence>
<dbReference type="Pfam" id="PF04932">
    <property type="entry name" value="Wzy_C"/>
    <property type="match status" value="1"/>
</dbReference>
<proteinExistence type="predicted"/>
<dbReference type="Proteomes" id="UP000229600">
    <property type="component" value="Unassembled WGS sequence"/>
</dbReference>
<feature type="transmembrane region" description="Helical" evidence="5">
    <location>
        <begin position="243"/>
        <end position="270"/>
    </location>
</feature>
<accession>A0A2H0N4J0</accession>
<feature type="transmembrane region" description="Helical" evidence="5">
    <location>
        <begin position="167"/>
        <end position="185"/>
    </location>
</feature>
<feature type="transmembrane region" description="Helical" evidence="5">
    <location>
        <begin position="139"/>
        <end position="155"/>
    </location>
</feature>
<feature type="transmembrane region" description="Helical" evidence="5">
    <location>
        <begin position="80"/>
        <end position="101"/>
    </location>
</feature>
<comment type="caution">
    <text evidence="7">The sequence shown here is derived from an EMBL/GenBank/DDBJ whole genome shotgun (WGS) entry which is preliminary data.</text>
</comment>
<feature type="transmembrane region" description="Helical" evidence="5">
    <location>
        <begin position="276"/>
        <end position="297"/>
    </location>
</feature>
<keyword evidence="2 5" id="KW-0812">Transmembrane</keyword>
<evidence type="ECO:0000256" key="3">
    <source>
        <dbReference type="ARBA" id="ARBA00022989"/>
    </source>
</evidence>
<evidence type="ECO:0000256" key="2">
    <source>
        <dbReference type="ARBA" id="ARBA00022692"/>
    </source>
</evidence>
<feature type="transmembrane region" description="Helical" evidence="5">
    <location>
        <begin position="205"/>
        <end position="223"/>
    </location>
</feature>
<name>A0A2H0N4J0_9BACT</name>
<dbReference type="InterPro" id="IPR051533">
    <property type="entry name" value="WaaL-like"/>
</dbReference>
<feature type="transmembrane region" description="Helical" evidence="5">
    <location>
        <begin position="378"/>
        <end position="401"/>
    </location>
</feature>
<evidence type="ECO:0000313" key="7">
    <source>
        <dbReference type="EMBL" id="PIR03812.1"/>
    </source>
</evidence>
<protein>
    <recommendedName>
        <fullName evidence="6">O-antigen ligase-related domain-containing protein</fullName>
    </recommendedName>
</protein>
<dbReference type="EMBL" id="PCWN01000008">
    <property type="protein sequence ID" value="PIR03812.1"/>
    <property type="molecule type" value="Genomic_DNA"/>
</dbReference>
<keyword evidence="4 5" id="KW-0472">Membrane</keyword>